<keyword evidence="5" id="KW-1185">Reference proteome</keyword>
<feature type="compositionally biased region" description="Low complexity" evidence="2">
    <location>
        <begin position="768"/>
        <end position="778"/>
    </location>
</feature>
<gene>
    <name evidence="4" type="primary">niban1a</name>
</gene>
<feature type="region of interest" description="Disordered" evidence="2">
    <location>
        <begin position="502"/>
        <end position="529"/>
    </location>
</feature>
<feature type="domain" description="Niban 1/2/3" evidence="3">
    <location>
        <begin position="281"/>
        <end position="438"/>
    </location>
</feature>
<dbReference type="Pfam" id="PF26086">
    <property type="entry name" value="Niban2"/>
    <property type="match status" value="1"/>
</dbReference>
<dbReference type="GeneTree" id="ENSGT00940000154149"/>
<feature type="region of interest" description="Disordered" evidence="2">
    <location>
        <begin position="857"/>
        <end position="877"/>
    </location>
</feature>
<evidence type="ECO:0000256" key="1">
    <source>
        <dbReference type="ARBA" id="ARBA00010251"/>
    </source>
</evidence>
<proteinExistence type="inferred from homology"/>
<dbReference type="InterPro" id="IPR059060">
    <property type="entry name" value="Niban_1/2/3_dom"/>
</dbReference>
<dbReference type="InterPro" id="IPR026088">
    <property type="entry name" value="Niban-like"/>
</dbReference>
<dbReference type="PANTHER" id="PTHR14392">
    <property type="entry name" value="NIBAN FAMILY MEMBER"/>
    <property type="match status" value="1"/>
</dbReference>
<dbReference type="AlphaFoldDB" id="A0A8C8GSU5"/>
<reference evidence="4" key="2">
    <citation type="submission" date="2025-09" db="UniProtKB">
        <authorList>
            <consortium name="Ensembl"/>
        </authorList>
    </citation>
    <scope>IDENTIFICATION</scope>
</reference>
<evidence type="ECO:0000259" key="3">
    <source>
        <dbReference type="Pfam" id="PF26086"/>
    </source>
</evidence>
<dbReference type="Proteomes" id="UP000694402">
    <property type="component" value="Unassembled WGS sequence"/>
</dbReference>
<dbReference type="PANTHER" id="PTHR14392:SF3">
    <property type="entry name" value="PROTEIN NIBAN 1"/>
    <property type="match status" value="1"/>
</dbReference>
<dbReference type="CDD" id="cd23949">
    <property type="entry name" value="Niban-like"/>
    <property type="match status" value="1"/>
</dbReference>
<feature type="region of interest" description="Disordered" evidence="2">
    <location>
        <begin position="736"/>
        <end position="815"/>
    </location>
</feature>
<feature type="compositionally biased region" description="Low complexity" evidence="2">
    <location>
        <begin position="507"/>
        <end position="526"/>
    </location>
</feature>
<sequence length="986" mass="107104">QYSVVFFSQVQDELEQQKEKIKQLLKQRVRRFCVCVCVCSMDLSIDVERTRLPSRTATRSSPTLPSANRITPPFCSSLPKGRNLSGKHQYVKEEFAPPTIGMPGQFPVYLRLPYRRDYYFCFRQEARQDAFLSILSDCIRHQNQDFLKKKTVEVQAFLKAVHLYRQEKGRYDSWNMLIGSDVRVLANLVMEELLPSLEKDMLPHLKAKKTERKRVWFATIEAAYILVQECLLEGLSVLKEECKTAACQQEVLIRSDMDLILHSRTYLEGKLRASVSEPAEKFCSEGVQPYLASILEELMGPISSGFQEARLLSDNQMDQLCQDFQEGGVTDKLKQPNLLSCYQRINSLHDQLHDLQERFGFSNISNLVHSTQIDLQQLIENAAYSFELLLYKAKENSTDNVGSAMEKSRHMVLKQYDYDSSTVRKRIFQEALVAITLPHIKKNLAPTCKTDLQGLEQFIDADYSNFVHVENIYEGILLQSLGKEVSKVVKDAASLKKHNLFTDSRDPLSQTSRSSLLSIPSTPSSPARVPFSPTHLQTSTFIQTQPETQPQAEVPAPAQPVSPDLSNGLVFVGGAQGDPPSAVLKAEQNKVEAVSGATVEIEVLGASIAPAVAAPVEKLVKVENTVSTHETPVVAETKTEDMSEPTETAQVDTPVLTETETEKMPTPGDAVEVEKTVVTGVLTTVAQSEAPSPSPVPVPDPSPVPVCVVKPVAVIDPIAVEDSVAEHMASLTISTTETAAETEAESESGPPNSDPVAASCGEQPVTAPPAEASLAAAAETKDVPASSSAIPDDGDDTESESAPSDIEIPGDDDVTRAAAPTDKVKVSQSNGVECSISVTSNLAVEVSVSETPVGIATKPPVEVSEGNPVPPVSEATGGVNGGASVEVTAGAYSTVASATNLNVVPPQPQPDPQATLAAEPTKEALQAVEPAEPAPRAVDCVKEIRDLVVAVFEVEEVIQRYPYEGGVASEVPDITQRINEDKDPIL</sequence>
<organism evidence="4 5">
    <name type="scientific">Oncorhynchus tshawytscha</name>
    <name type="common">Chinook salmon</name>
    <name type="synonym">Salmo tshawytscha</name>
    <dbReference type="NCBI Taxonomy" id="74940"/>
    <lineage>
        <taxon>Eukaryota</taxon>
        <taxon>Metazoa</taxon>
        <taxon>Chordata</taxon>
        <taxon>Craniata</taxon>
        <taxon>Vertebrata</taxon>
        <taxon>Euteleostomi</taxon>
        <taxon>Actinopterygii</taxon>
        <taxon>Neopterygii</taxon>
        <taxon>Teleostei</taxon>
        <taxon>Protacanthopterygii</taxon>
        <taxon>Salmoniformes</taxon>
        <taxon>Salmonidae</taxon>
        <taxon>Salmoninae</taxon>
        <taxon>Oncorhynchus</taxon>
    </lineage>
</organism>
<evidence type="ECO:0000313" key="4">
    <source>
        <dbReference type="Ensembl" id="ENSOTSP00005052873.2"/>
    </source>
</evidence>
<comment type="similarity">
    <text evidence="1">Belongs to the Niban family.</text>
</comment>
<evidence type="ECO:0000256" key="2">
    <source>
        <dbReference type="SAM" id="MobiDB-lite"/>
    </source>
</evidence>
<dbReference type="Ensembl" id="ENSOTST00005057562.2">
    <property type="protein sequence ID" value="ENSOTSP00005052873.2"/>
    <property type="gene ID" value="ENSOTSG00005025549.2"/>
</dbReference>
<accession>A0A8C8GSU5</accession>
<name>A0A8C8GSU5_ONCTS</name>
<protein>
    <recommendedName>
        <fullName evidence="3">Niban 1/2/3 domain-containing protein</fullName>
    </recommendedName>
</protein>
<evidence type="ECO:0000313" key="5">
    <source>
        <dbReference type="Proteomes" id="UP000694402"/>
    </source>
</evidence>
<reference evidence="4" key="1">
    <citation type="submission" date="2025-08" db="UniProtKB">
        <authorList>
            <consortium name="Ensembl"/>
        </authorList>
    </citation>
    <scope>IDENTIFICATION</scope>
</reference>
<dbReference type="Pfam" id="PF26089">
    <property type="entry name" value="PH_Niban2"/>
    <property type="match status" value="1"/>
</dbReference>